<keyword evidence="2" id="KW-1185">Reference proteome</keyword>
<evidence type="ECO:0000313" key="2">
    <source>
        <dbReference type="Proteomes" id="UP000054018"/>
    </source>
</evidence>
<dbReference type="Proteomes" id="UP000054018">
    <property type="component" value="Unassembled WGS sequence"/>
</dbReference>
<proteinExistence type="predicted"/>
<evidence type="ECO:0000313" key="1">
    <source>
        <dbReference type="EMBL" id="KIK10506.1"/>
    </source>
</evidence>
<accession>A0A0C9Y046</accession>
<sequence length="68" mass="7540">MGNKKMRSLRTADIDASGRLAGGTRMVWLEKFAGRLSPRLKLILFFLIPASYRPEAAETQRSPGTFVG</sequence>
<name>A0A0C9Y046_9AGAM</name>
<dbReference type="AlphaFoldDB" id="A0A0C9Y046"/>
<reference evidence="2" key="2">
    <citation type="submission" date="2015-01" db="EMBL/GenBank/DDBJ databases">
        <title>Evolutionary Origins and Diversification of the Mycorrhizal Mutualists.</title>
        <authorList>
            <consortium name="DOE Joint Genome Institute"/>
            <consortium name="Mycorrhizal Genomics Consortium"/>
            <person name="Kohler A."/>
            <person name="Kuo A."/>
            <person name="Nagy L.G."/>
            <person name="Floudas D."/>
            <person name="Copeland A."/>
            <person name="Barry K.W."/>
            <person name="Cichocki N."/>
            <person name="Veneault-Fourrey C."/>
            <person name="LaButti K."/>
            <person name="Lindquist E.A."/>
            <person name="Lipzen A."/>
            <person name="Lundell T."/>
            <person name="Morin E."/>
            <person name="Murat C."/>
            <person name="Riley R."/>
            <person name="Ohm R."/>
            <person name="Sun H."/>
            <person name="Tunlid A."/>
            <person name="Henrissat B."/>
            <person name="Grigoriev I.V."/>
            <person name="Hibbett D.S."/>
            <person name="Martin F."/>
        </authorList>
    </citation>
    <scope>NUCLEOTIDE SEQUENCE [LARGE SCALE GENOMIC DNA]</scope>
    <source>
        <strain evidence="2">441</strain>
    </source>
</reference>
<gene>
    <name evidence="1" type="ORF">PISMIDRAFT_690986</name>
</gene>
<reference evidence="1 2" key="1">
    <citation type="submission" date="2014-04" db="EMBL/GenBank/DDBJ databases">
        <authorList>
            <consortium name="DOE Joint Genome Institute"/>
            <person name="Kuo A."/>
            <person name="Kohler A."/>
            <person name="Costa M.D."/>
            <person name="Nagy L.G."/>
            <person name="Floudas D."/>
            <person name="Copeland A."/>
            <person name="Barry K.W."/>
            <person name="Cichocki N."/>
            <person name="Veneault-Fourrey C."/>
            <person name="LaButti K."/>
            <person name="Lindquist E.A."/>
            <person name="Lipzen A."/>
            <person name="Lundell T."/>
            <person name="Morin E."/>
            <person name="Murat C."/>
            <person name="Sun H."/>
            <person name="Tunlid A."/>
            <person name="Henrissat B."/>
            <person name="Grigoriev I.V."/>
            <person name="Hibbett D.S."/>
            <person name="Martin F."/>
            <person name="Nordberg H.P."/>
            <person name="Cantor M.N."/>
            <person name="Hua S.X."/>
        </authorList>
    </citation>
    <scope>NUCLEOTIDE SEQUENCE [LARGE SCALE GENOMIC DNA]</scope>
    <source>
        <strain evidence="1 2">441</strain>
    </source>
</reference>
<protein>
    <submittedName>
        <fullName evidence="1">Uncharacterized protein</fullName>
    </submittedName>
</protein>
<dbReference type="EMBL" id="KN834626">
    <property type="protein sequence ID" value="KIK10506.1"/>
    <property type="molecule type" value="Genomic_DNA"/>
</dbReference>
<organism evidence="1 2">
    <name type="scientific">Pisolithus microcarpus 441</name>
    <dbReference type="NCBI Taxonomy" id="765257"/>
    <lineage>
        <taxon>Eukaryota</taxon>
        <taxon>Fungi</taxon>
        <taxon>Dikarya</taxon>
        <taxon>Basidiomycota</taxon>
        <taxon>Agaricomycotina</taxon>
        <taxon>Agaricomycetes</taxon>
        <taxon>Agaricomycetidae</taxon>
        <taxon>Boletales</taxon>
        <taxon>Sclerodermatineae</taxon>
        <taxon>Pisolithaceae</taxon>
        <taxon>Pisolithus</taxon>
    </lineage>
</organism>
<dbReference type="HOGENOM" id="CLU_2794935_0_0_1"/>